<keyword evidence="3" id="KW-1185">Reference proteome</keyword>
<evidence type="ECO:0000313" key="2">
    <source>
        <dbReference type="EMBL" id="GKV48852.1"/>
    </source>
</evidence>
<comment type="caution">
    <text evidence="2">The sequence shown here is derived from an EMBL/GenBank/DDBJ whole genome shotgun (WGS) entry which is preliminary data.</text>
</comment>
<organism evidence="2 3">
    <name type="scientific">Rubroshorea leprosula</name>
    <dbReference type="NCBI Taxonomy" id="152421"/>
    <lineage>
        <taxon>Eukaryota</taxon>
        <taxon>Viridiplantae</taxon>
        <taxon>Streptophyta</taxon>
        <taxon>Embryophyta</taxon>
        <taxon>Tracheophyta</taxon>
        <taxon>Spermatophyta</taxon>
        <taxon>Magnoliopsida</taxon>
        <taxon>eudicotyledons</taxon>
        <taxon>Gunneridae</taxon>
        <taxon>Pentapetalae</taxon>
        <taxon>rosids</taxon>
        <taxon>malvids</taxon>
        <taxon>Malvales</taxon>
        <taxon>Dipterocarpaceae</taxon>
        <taxon>Rubroshorea</taxon>
    </lineage>
</organism>
<name>A0AAV5MK77_9ROSI</name>
<sequence length="64" mass="6646">MSVPEVNSISSLESLRIWLGRPTASFPNQPAATSPASLHQPCSAPALAPGLARPHPSPACYPDP</sequence>
<evidence type="ECO:0000313" key="3">
    <source>
        <dbReference type="Proteomes" id="UP001054252"/>
    </source>
</evidence>
<gene>
    <name evidence="2" type="ORF">SLEP1_g55643</name>
</gene>
<evidence type="ECO:0000256" key="1">
    <source>
        <dbReference type="SAM" id="MobiDB-lite"/>
    </source>
</evidence>
<feature type="compositionally biased region" description="Polar residues" evidence="1">
    <location>
        <begin position="25"/>
        <end position="37"/>
    </location>
</feature>
<accession>A0AAV5MK77</accession>
<feature type="region of interest" description="Disordered" evidence="1">
    <location>
        <begin position="23"/>
        <end position="64"/>
    </location>
</feature>
<feature type="compositionally biased region" description="Pro residues" evidence="1">
    <location>
        <begin position="55"/>
        <end position="64"/>
    </location>
</feature>
<dbReference type="Proteomes" id="UP001054252">
    <property type="component" value="Unassembled WGS sequence"/>
</dbReference>
<dbReference type="EMBL" id="BPVZ01000272">
    <property type="protein sequence ID" value="GKV48852.1"/>
    <property type="molecule type" value="Genomic_DNA"/>
</dbReference>
<reference evidence="2 3" key="1">
    <citation type="journal article" date="2021" name="Commun. Biol.">
        <title>The genome of Shorea leprosula (Dipterocarpaceae) highlights the ecological relevance of drought in aseasonal tropical rainforests.</title>
        <authorList>
            <person name="Ng K.K.S."/>
            <person name="Kobayashi M.J."/>
            <person name="Fawcett J.A."/>
            <person name="Hatakeyama M."/>
            <person name="Paape T."/>
            <person name="Ng C.H."/>
            <person name="Ang C.C."/>
            <person name="Tnah L.H."/>
            <person name="Lee C.T."/>
            <person name="Nishiyama T."/>
            <person name="Sese J."/>
            <person name="O'Brien M.J."/>
            <person name="Copetti D."/>
            <person name="Mohd Noor M.I."/>
            <person name="Ong R.C."/>
            <person name="Putra M."/>
            <person name="Sireger I.Z."/>
            <person name="Indrioko S."/>
            <person name="Kosugi Y."/>
            <person name="Izuno A."/>
            <person name="Isagi Y."/>
            <person name="Lee S.L."/>
            <person name="Shimizu K.K."/>
        </authorList>
    </citation>
    <scope>NUCLEOTIDE SEQUENCE [LARGE SCALE GENOMIC DNA]</scope>
    <source>
        <strain evidence="2">214</strain>
    </source>
</reference>
<dbReference type="AlphaFoldDB" id="A0AAV5MK77"/>
<proteinExistence type="predicted"/>
<protein>
    <submittedName>
        <fullName evidence="2">Uncharacterized protein</fullName>
    </submittedName>
</protein>